<dbReference type="OrthoDB" id="9800167at2"/>
<evidence type="ECO:0000256" key="1">
    <source>
        <dbReference type="ARBA" id="ARBA00004496"/>
    </source>
</evidence>
<dbReference type="InterPro" id="IPR023753">
    <property type="entry name" value="FAD/NAD-binding_dom"/>
</dbReference>
<dbReference type="RefSeq" id="WP_116553266.1">
    <property type="nucleotide sequence ID" value="NZ_QCZG01000002.1"/>
</dbReference>
<evidence type="ECO:0000256" key="4">
    <source>
        <dbReference type="ARBA" id="ARBA00016961"/>
    </source>
</evidence>
<name>A0A2U1K7R3_9BACI</name>
<feature type="domain" description="FAD/NAD(P)-binding" evidence="18">
    <location>
        <begin position="5"/>
        <end position="334"/>
    </location>
</feature>
<dbReference type="PANTHER" id="PTHR22912:SF217">
    <property type="entry name" value="DIHYDROLIPOYL DEHYDROGENASE"/>
    <property type="match status" value="1"/>
</dbReference>
<evidence type="ECO:0000256" key="9">
    <source>
        <dbReference type="ARBA" id="ARBA00023027"/>
    </source>
</evidence>
<dbReference type="SUPFAM" id="SSF51905">
    <property type="entry name" value="FAD/NAD(P)-binding domain"/>
    <property type="match status" value="1"/>
</dbReference>
<keyword evidence="9 14" id="KW-0520">NAD</keyword>
<dbReference type="Pfam" id="PF02852">
    <property type="entry name" value="Pyr_redox_dim"/>
    <property type="match status" value="1"/>
</dbReference>
<dbReference type="PANTHER" id="PTHR22912">
    <property type="entry name" value="DISULFIDE OXIDOREDUCTASE"/>
    <property type="match status" value="1"/>
</dbReference>
<keyword evidence="8 16" id="KW-0560">Oxidoreductase</keyword>
<feature type="binding site" evidence="14">
    <location>
        <position position="319"/>
    </location>
    <ligand>
        <name>FAD</name>
        <dbReference type="ChEBI" id="CHEBI:57692"/>
    </ligand>
</feature>
<dbReference type="EC" id="1.8.1.4" evidence="3 16"/>
<feature type="binding site" evidence="14">
    <location>
        <begin position="188"/>
        <end position="195"/>
    </location>
    <ligand>
        <name>NAD(+)</name>
        <dbReference type="ChEBI" id="CHEBI:57540"/>
    </ligand>
</feature>
<comment type="miscellaneous">
    <text evidence="16">The active site is a redox-active disulfide bond.</text>
</comment>
<dbReference type="NCBIfam" id="TIGR01350">
    <property type="entry name" value="lipoamide_DH"/>
    <property type="match status" value="1"/>
</dbReference>
<comment type="cofactor">
    <cofactor evidence="14 16">
        <name>FAD</name>
        <dbReference type="ChEBI" id="CHEBI:57692"/>
    </cofactor>
    <text evidence="14 16">Binds 1 FAD per subunit.</text>
</comment>
<evidence type="ECO:0000313" key="19">
    <source>
        <dbReference type="EMBL" id="PWA13305.1"/>
    </source>
</evidence>
<evidence type="ECO:0000256" key="5">
    <source>
        <dbReference type="ARBA" id="ARBA00022490"/>
    </source>
</evidence>
<feature type="binding site" evidence="14">
    <location>
        <position position="51"/>
    </location>
    <ligand>
        <name>FAD</name>
        <dbReference type="ChEBI" id="CHEBI:57692"/>
    </ligand>
</feature>
<evidence type="ECO:0000256" key="12">
    <source>
        <dbReference type="ARBA" id="ARBA00049187"/>
    </source>
</evidence>
<dbReference type="GO" id="GO:0050660">
    <property type="term" value="F:flavin adenine dinucleotide binding"/>
    <property type="evidence" value="ECO:0007669"/>
    <property type="project" value="InterPro"/>
</dbReference>
<dbReference type="FunFam" id="3.30.390.30:FF:000001">
    <property type="entry name" value="Dihydrolipoyl dehydrogenase"/>
    <property type="match status" value="1"/>
</dbReference>
<dbReference type="InterPro" id="IPR004099">
    <property type="entry name" value="Pyr_nucl-diS_OxRdtase_dimer"/>
</dbReference>
<dbReference type="PRINTS" id="PR00368">
    <property type="entry name" value="FADPNR"/>
</dbReference>
<keyword evidence="11 16" id="KW-0676">Redox-active center</keyword>
<feature type="domain" description="Pyridine nucleotide-disulphide oxidoreductase dimerisation" evidence="17">
    <location>
        <begin position="354"/>
        <end position="460"/>
    </location>
</feature>
<dbReference type="GO" id="GO:0004148">
    <property type="term" value="F:dihydrolipoyl dehydrogenase (NADH) activity"/>
    <property type="evidence" value="ECO:0007669"/>
    <property type="project" value="UniProtKB-EC"/>
</dbReference>
<protein>
    <recommendedName>
        <fullName evidence="4 16">Dihydrolipoyl dehydrogenase</fullName>
        <ecNumber evidence="3 16">1.8.1.4</ecNumber>
    </recommendedName>
</protein>
<dbReference type="PROSITE" id="PS00076">
    <property type="entry name" value="PYRIDINE_REDOX_1"/>
    <property type="match status" value="1"/>
</dbReference>
<evidence type="ECO:0000256" key="15">
    <source>
        <dbReference type="PIRSR" id="PIRSR000350-4"/>
    </source>
</evidence>
<keyword evidence="20" id="KW-1185">Reference proteome</keyword>
<feature type="active site" description="Proton acceptor" evidence="13">
    <location>
        <position position="452"/>
    </location>
</feature>
<evidence type="ECO:0000313" key="20">
    <source>
        <dbReference type="Proteomes" id="UP000245998"/>
    </source>
</evidence>
<comment type="similarity">
    <text evidence="2 16">Belongs to the class-I pyridine nucleotide-disulfide oxidoreductase family.</text>
</comment>
<dbReference type="GO" id="GO:0006103">
    <property type="term" value="P:2-oxoglutarate metabolic process"/>
    <property type="evidence" value="ECO:0007669"/>
    <property type="project" value="TreeGrafter"/>
</dbReference>
<dbReference type="InterPro" id="IPR006258">
    <property type="entry name" value="Lipoamide_DH"/>
</dbReference>
<feature type="binding site" evidence="14">
    <location>
        <position position="114"/>
    </location>
    <ligand>
        <name>FAD</name>
        <dbReference type="ChEBI" id="CHEBI:57692"/>
    </ligand>
</feature>
<dbReference type="Gene3D" id="3.30.390.30">
    <property type="match status" value="1"/>
</dbReference>
<evidence type="ECO:0000256" key="11">
    <source>
        <dbReference type="ARBA" id="ARBA00023284"/>
    </source>
</evidence>
<evidence type="ECO:0000256" key="6">
    <source>
        <dbReference type="ARBA" id="ARBA00022630"/>
    </source>
</evidence>
<feature type="binding site" evidence="14">
    <location>
        <begin position="151"/>
        <end position="153"/>
    </location>
    <ligand>
        <name>FAD</name>
        <dbReference type="ChEBI" id="CHEBI:57692"/>
    </ligand>
</feature>
<dbReference type="GO" id="GO:0005737">
    <property type="term" value="C:cytoplasm"/>
    <property type="evidence" value="ECO:0007669"/>
    <property type="project" value="UniProtKB-SubCell"/>
</dbReference>
<organism evidence="19 20">
    <name type="scientific">Pueribacillus theae</name>
    <dbReference type="NCBI Taxonomy" id="2171751"/>
    <lineage>
        <taxon>Bacteria</taxon>
        <taxon>Bacillati</taxon>
        <taxon>Bacillota</taxon>
        <taxon>Bacilli</taxon>
        <taxon>Bacillales</taxon>
        <taxon>Bacillaceae</taxon>
        <taxon>Pueribacillus</taxon>
    </lineage>
</organism>
<evidence type="ECO:0000256" key="10">
    <source>
        <dbReference type="ARBA" id="ARBA00023157"/>
    </source>
</evidence>
<evidence type="ECO:0000256" key="8">
    <source>
        <dbReference type="ARBA" id="ARBA00023002"/>
    </source>
</evidence>
<evidence type="ECO:0000256" key="14">
    <source>
        <dbReference type="PIRSR" id="PIRSR000350-3"/>
    </source>
</evidence>
<dbReference type="SUPFAM" id="SSF55424">
    <property type="entry name" value="FAD/NAD-linked reductases, dimerisation (C-terminal) domain"/>
    <property type="match status" value="1"/>
</dbReference>
<comment type="caution">
    <text evidence="19">The sequence shown here is derived from an EMBL/GenBank/DDBJ whole genome shotgun (WGS) entry which is preliminary data.</text>
</comment>
<dbReference type="InterPro" id="IPR012999">
    <property type="entry name" value="Pyr_OxRdtase_I_AS"/>
</dbReference>
<keyword evidence="7 14" id="KW-0274">FAD</keyword>
<dbReference type="PRINTS" id="PR00411">
    <property type="entry name" value="PNDRDTASEI"/>
</dbReference>
<feature type="disulfide bond" description="Redox-active" evidence="15">
    <location>
        <begin position="42"/>
        <end position="47"/>
    </location>
</feature>
<gene>
    <name evidence="19" type="primary">lpdA</name>
    <name evidence="19" type="ORF">DCC39_01750</name>
</gene>
<dbReference type="EMBL" id="QCZG01000002">
    <property type="protein sequence ID" value="PWA13305.1"/>
    <property type="molecule type" value="Genomic_DNA"/>
</dbReference>
<dbReference type="Proteomes" id="UP000245998">
    <property type="component" value="Unassembled WGS sequence"/>
</dbReference>
<feature type="binding site" evidence="14">
    <location>
        <position position="211"/>
    </location>
    <ligand>
        <name>NAD(+)</name>
        <dbReference type="ChEBI" id="CHEBI:57540"/>
    </ligand>
</feature>
<comment type="subcellular location">
    <subcellularLocation>
        <location evidence="1">Cytoplasm</location>
    </subcellularLocation>
</comment>
<keyword evidence="6 16" id="KW-0285">Flavoprotein</keyword>
<dbReference type="InterPro" id="IPR036188">
    <property type="entry name" value="FAD/NAD-bd_sf"/>
</dbReference>
<dbReference type="InterPro" id="IPR050151">
    <property type="entry name" value="Class-I_Pyr_Nuc-Dis_Oxidored"/>
</dbReference>
<evidence type="ECO:0000256" key="2">
    <source>
        <dbReference type="ARBA" id="ARBA00007532"/>
    </source>
</evidence>
<dbReference type="Pfam" id="PF07992">
    <property type="entry name" value="Pyr_redox_2"/>
    <property type="match status" value="1"/>
</dbReference>
<dbReference type="Gene3D" id="3.50.50.60">
    <property type="entry name" value="FAD/NAD(P)-binding domain"/>
    <property type="match status" value="2"/>
</dbReference>
<evidence type="ECO:0000259" key="17">
    <source>
        <dbReference type="Pfam" id="PF02852"/>
    </source>
</evidence>
<feature type="binding site" evidence="14">
    <location>
        <position position="279"/>
    </location>
    <ligand>
        <name>NAD(+)</name>
        <dbReference type="ChEBI" id="CHEBI:57540"/>
    </ligand>
</feature>
<dbReference type="InterPro" id="IPR016156">
    <property type="entry name" value="FAD/NAD-linked_Rdtase_dimer_sf"/>
</dbReference>
<keyword evidence="10" id="KW-1015">Disulfide bond</keyword>
<dbReference type="AlphaFoldDB" id="A0A2U1K7R3"/>
<proteinExistence type="inferred from homology"/>
<reference evidence="19 20" key="1">
    <citation type="submission" date="2018-04" db="EMBL/GenBank/DDBJ databases">
        <title>Camelliibacillus theae gen. nov., sp. nov., isolated from Pu'er tea.</title>
        <authorList>
            <person name="Niu L."/>
        </authorList>
    </citation>
    <scope>NUCLEOTIDE SEQUENCE [LARGE SCALE GENOMIC DNA]</scope>
    <source>
        <strain evidence="19 20">T8</strain>
    </source>
</reference>
<keyword evidence="14" id="KW-0547">Nucleotide-binding</keyword>
<accession>A0A2U1K7R3</accession>
<evidence type="ECO:0000259" key="18">
    <source>
        <dbReference type="Pfam" id="PF07992"/>
    </source>
</evidence>
<evidence type="ECO:0000256" key="13">
    <source>
        <dbReference type="PIRSR" id="PIRSR000350-2"/>
    </source>
</evidence>
<dbReference type="InterPro" id="IPR001100">
    <property type="entry name" value="Pyr_nuc-diS_OxRdtase"/>
</dbReference>
<comment type="catalytic activity">
    <reaction evidence="12 16">
        <text>N(6)-[(R)-dihydrolipoyl]-L-lysyl-[protein] + NAD(+) = N(6)-[(R)-lipoyl]-L-lysyl-[protein] + NADH + H(+)</text>
        <dbReference type="Rhea" id="RHEA:15045"/>
        <dbReference type="Rhea" id="RHEA-COMP:10474"/>
        <dbReference type="Rhea" id="RHEA-COMP:10475"/>
        <dbReference type="ChEBI" id="CHEBI:15378"/>
        <dbReference type="ChEBI" id="CHEBI:57540"/>
        <dbReference type="ChEBI" id="CHEBI:57945"/>
        <dbReference type="ChEBI" id="CHEBI:83099"/>
        <dbReference type="ChEBI" id="CHEBI:83100"/>
        <dbReference type="EC" id="1.8.1.4"/>
    </reaction>
</comment>
<evidence type="ECO:0000256" key="16">
    <source>
        <dbReference type="RuleBase" id="RU003692"/>
    </source>
</evidence>
<dbReference type="PIRSF" id="PIRSF000350">
    <property type="entry name" value="Mercury_reductase_MerA"/>
    <property type="match status" value="1"/>
</dbReference>
<sequence length="481" mass="52249">MANDYDLVILGGGMGGYVAAIRAAQLNLKTAIVEKDKLGGTCLHRGCIPSKSLLKSAEVYKTVKNAMDFGISTNHATLDFSKVQTRKKTIVERLYKGIQSLMNKGKIDVYEGTGRLLGPSIFSPLAGAVSIEMNNGAENQILAPKNLIIATGSCPRQLKEIPYDNQHILSSDDALELESLPASITIIGGGAIGIEWASMLTDFGVKVTILEYAEQLLPTEDKEISNEISLQLKKRDVQIVTDANILSYSIEENDSVKIQVTCNGEQKEYVSEKVLVCVGREAVINDIGLENTEIEIDAHYIKTNENYQTAESHIYAVGDCIGGLQLAHVASKEGITAVEHIAGLKPDKVNYEDIPRCVYSSPEIASVGLTEKESKAKGYHIKTGKFPFHANGKALIHGEKNGFVKFVVDAETNDLLGVHMIGHQVTELISETGLAKVLDATPWEISQTVHPHPSLSEIIFESALSVDGLQLHSERGLQNVQ</sequence>
<keyword evidence="5" id="KW-0963">Cytoplasm</keyword>
<evidence type="ECO:0000256" key="3">
    <source>
        <dbReference type="ARBA" id="ARBA00012608"/>
    </source>
</evidence>
<evidence type="ECO:0000256" key="7">
    <source>
        <dbReference type="ARBA" id="ARBA00022827"/>
    </source>
</evidence>